<sequence>MSDIILLSISVLSFGGIAYIISRKVPFLLAVPENIINESFVVRPSKAKVYFERLKSYFIERKFEIPALSFFEWFFWKIRIIFLRCERISFLILKNVQRRKQFLRVPRAQREYLEERSGIVAGPDHQVQHGPSQSVQRDLMHTKKDKKYRRKLPE</sequence>
<dbReference type="Proteomes" id="UP000177982">
    <property type="component" value="Unassembled WGS sequence"/>
</dbReference>
<dbReference type="EMBL" id="MHQO01000019">
    <property type="protein sequence ID" value="OHA06990.1"/>
    <property type="molecule type" value="Genomic_DNA"/>
</dbReference>
<comment type="caution">
    <text evidence="2">The sequence shown here is derived from an EMBL/GenBank/DDBJ whole genome shotgun (WGS) entry which is preliminary data.</text>
</comment>
<feature type="compositionally biased region" description="Basic residues" evidence="1">
    <location>
        <begin position="143"/>
        <end position="154"/>
    </location>
</feature>
<gene>
    <name evidence="2" type="ORF">A2934_03265</name>
</gene>
<reference evidence="2 3" key="1">
    <citation type="journal article" date="2016" name="Nat. Commun.">
        <title>Thousands of microbial genomes shed light on interconnected biogeochemical processes in an aquifer system.</title>
        <authorList>
            <person name="Anantharaman K."/>
            <person name="Brown C.T."/>
            <person name="Hug L.A."/>
            <person name="Sharon I."/>
            <person name="Castelle C.J."/>
            <person name="Probst A.J."/>
            <person name="Thomas B.C."/>
            <person name="Singh A."/>
            <person name="Wilkins M.J."/>
            <person name="Karaoz U."/>
            <person name="Brodie E.L."/>
            <person name="Williams K.H."/>
            <person name="Hubbard S.S."/>
            <person name="Banfield J.F."/>
        </authorList>
    </citation>
    <scope>NUCLEOTIDE SEQUENCE [LARGE SCALE GENOMIC DNA]</scope>
</reference>
<proteinExistence type="predicted"/>
<dbReference type="AlphaFoldDB" id="A0A1G2L5Z3"/>
<accession>A0A1G2L5Z3</accession>
<name>A0A1G2L5Z3_9BACT</name>
<feature type="region of interest" description="Disordered" evidence="1">
    <location>
        <begin position="119"/>
        <end position="154"/>
    </location>
</feature>
<organism evidence="2 3">
    <name type="scientific">Candidatus Sungbacteria bacterium RIFCSPLOWO2_01_FULL_47_10</name>
    <dbReference type="NCBI Taxonomy" id="1802276"/>
    <lineage>
        <taxon>Bacteria</taxon>
        <taxon>Candidatus Sungiibacteriota</taxon>
    </lineage>
</organism>
<protein>
    <submittedName>
        <fullName evidence="2">Uncharacterized protein</fullName>
    </submittedName>
</protein>
<evidence type="ECO:0000313" key="3">
    <source>
        <dbReference type="Proteomes" id="UP000177982"/>
    </source>
</evidence>
<evidence type="ECO:0000256" key="1">
    <source>
        <dbReference type="SAM" id="MobiDB-lite"/>
    </source>
</evidence>
<evidence type="ECO:0000313" key="2">
    <source>
        <dbReference type="EMBL" id="OHA06990.1"/>
    </source>
</evidence>